<evidence type="ECO:0000313" key="6">
    <source>
        <dbReference type="EMBL" id="KKL81662.1"/>
    </source>
</evidence>
<evidence type="ECO:0000256" key="1">
    <source>
        <dbReference type="ARBA" id="ARBA00006739"/>
    </source>
</evidence>
<dbReference type="EMBL" id="LAZR01022500">
    <property type="protein sequence ID" value="KKL81662.1"/>
    <property type="molecule type" value="Genomic_DNA"/>
</dbReference>
<feature type="domain" description="Glycosyltransferase 2-like" evidence="4">
    <location>
        <begin position="5"/>
        <end position="117"/>
    </location>
</feature>
<dbReference type="PANTHER" id="PTHR43179">
    <property type="entry name" value="RHAMNOSYLTRANSFERASE WBBL"/>
    <property type="match status" value="1"/>
</dbReference>
<evidence type="ECO:0000259" key="5">
    <source>
        <dbReference type="Pfam" id="PF02709"/>
    </source>
</evidence>
<keyword evidence="2" id="KW-0328">Glycosyltransferase</keyword>
<feature type="domain" description="Galactosyltransferase C-terminal" evidence="5">
    <location>
        <begin position="149"/>
        <end position="202"/>
    </location>
</feature>
<name>A0A0F9I2T1_9ZZZZ</name>
<dbReference type="InterPro" id="IPR029044">
    <property type="entry name" value="Nucleotide-diphossugar_trans"/>
</dbReference>
<dbReference type="Pfam" id="PF00535">
    <property type="entry name" value="Glycos_transf_2"/>
    <property type="match status" value="1"/>
</dbReference>
<evidence type="ECO:0000259" key="4">
    <source>
        <dbReference type="Pfam" id="PF00535"/>
    </source>
</evidence>
<sequence length="284" mass="32695">MSMFSVIITHYNRLENLRNTLKGLGRQSLVPFEVIIVEMGEGLELHETFPFSLKIIDYEHSWTFMPLAAARNLGAELAQTDHLIFLDVDCIPSHTFCEQMFVACSEKDALIMGSPRYLLSNGIENAETKLKDNSILHPSRPKVDGLRLEKCYEVFWSLCFSIPKEQFEYMGGFDDRYVGYGAEDTDFALEVKMAGIAFYLSEAEVYHQQHPIFVPPLNHLEAIVKNSNIFYSKWDYWPMVDCLSDFTSMGYIAWKEKSDFPIILLNKPTADEVKSRLIKNAPYR</sequence>
<accession>A0A0F9I2T1</accession>
<dbReference type="InterPro" id="IPR027791">
    <property type="entry name" value="Galactosyl_T_C"/>
</dbReference>
<evidence type="ECO:0000256" key="3">
    <source>
        <dbReference type="ARBA" id="ARBA00022679"/>
    </source>
</evidence>
<protein>
    <recommendedName>
        <fullName evidence="7">Galactosyltransferase C-terminal domain-containing protein</fullName>
    </recommendedName>
</protein>
<evidence type="ECO:0000256" key="2">
    <source>
        <dbReference type="ARBA" id="ARBA00022676"/>
    </source>
</evidence>
<comment type="similarity">
    <text evidence="1">Belongs to the glycosyltransferase 2 family.</text>
</comment>
<gene>
    <name evidence="6" type="ORF">LCGC14_1992520</name>
</gene>
<dbReference type="InterPro" id="IPR001173">
    <property type="entry name" value="Glyco_trans_2-like"/>
</dbReference>
<dbReference type="GO" id="GO:0016757">
    <property type="term" value="F:glycosyltransferase activity"/>
    <property type="evidence" value="ECO:0007669"/>
    <property type="project" value="UniProtKB-KW"/>
</dbReference>
<dbReference type="SUPFAM" id="SSF53448">
    <property type="entry name" value="Nucleotide-diphospho-sugar transferases"/>
    <property type="match status" value="1"/>
</dbReference>
<dbReference type="PANTHER" id="PTHR43179:SF12">
    <property type="entry name" value="GALACTOFURANOSYLTRANSFERASE GLFT2"/>
    <property type="match status" value="1"/>
</dbReference>
<dbReference type="Pfam" id="PF02709">
    <property type="entry name" value="Glyco_transf_7C"/>
    <property type="match status" value="1"/>
</dbReference>
<keyword evidence="3" id="KW-0808">Transferase</keyword>
<organism evidence="6">
    <name type="scientific">marine sediment metagenome</name>
    <dbReference type="NCBI Taxonomy" id="412755"/>
    <lineage>
        <taxon>unclassified sequences</taxon>
        <taxon>metagenomes</taxon>
        <taxon>ecological metagenomes</taxon>
    </lineage>
</organism>
<evidence type="ECO:0008006" key="7">
    <source>
        <dbReference type="Google" id="ProtNLM"/>
    </source>
</evidence>
<reference evidence="6" key="1">
    <citation type="journal article" date="2015" name="Nature">
        <title>Complex archaea that bridge the gap between prokaryotes and eukaryotes.</title>
        <authorList>
            <person name="Spang A."/>
            <person name="Saw J.H."/>
            <person name="Jorgensen S.L."/>
            <person name="Zaremba-Niedzwiedzka K."/>
            <person name="Martijn J."/>
            <person name="Lind A.E."/>
            <person name="van Eijk R."/>
            <person name="Schleper C."/>
            <person name="Guy L."/>
            <person name="Ettema T.J."/>
        </authorList>
    </citation>
    <scope>NUCLEOTIDE SEQUENCE</scope>
</reference>
<proteinExistence type="inferred from homology"/>
<dbReference type="AlphaFoldDB" id="A0A0F9I2T1"/>
<comment type="caution">
    <text evidence="6">The sequence shown here is derived from an EMBL/GenBank/DDBJ whole genome shotgun (WGS) entry which is preliminary data.</text>
</comment>
<dbReference type="Gene3D" id="3.90.550.10">
    <property type="entry name" value="Spore Coat Polysaccharide Biosynthesis Protein SpsA, Chain A"/>
    <property type="match status" value="1"/>
</dbReference>